<dbReference type="InterPro" id="IPR009057">
    <property type="entry name" value="Homeodomain-like_sf"/>
</dbReference>
<dbReference type="EMBL" id="KI546057">
    <property type="protein sequence ID" value="EST46924.1"/>
    <property type="molecule type" value="Genomic_DNA"/>
</dbReference>
<protein>
    <submittedName>
        <fullName evidence="1">Uncharacterized protein</fullName>
    </submittedName>
</protein>
<proteinExistence type="predicted"/>
<dbReference type="AlphaFoldDB" id="V6M172"/>
<dbReference type="SUPFAM" id="SSF46689">
    <property type="entry name" value="Homeodomain-like"/>
    <property type="match status" value="1"/>
</dbReference>
<dbReference type="VEuPathDB" id="GiardiaDB:SS50377_27482"/>
<dbReference type="Proteomes" id="UP000018208">
    <property type="component" value="Unassembled WGS sequence"/>
</dbReference>
<evidence type="ECO:0000313" key="3">
    <source>
        <dbReference type="Proteomes" id="UP000018208"/>
    </source>
</evidence>
<sequence>MDFISLSILDTIQEDSEDYLYQQSLIELKSVLSNIKTSLYKAKQQSRFWSQEEHDILIQILIQNENFNLLTTKSKIQIRSHLQKFKNKIQIAYCTRKDLQELLTLSNCSEQMKSFNKLFDSQHEQCYEDYLYLKNISCINYQIQGQYISVLFELIKIQESPQNWPCIFNIFMEHEYQQSVTNILHITHFVLQNFRQELDSQ</sequence>
<evidence type="ECO:0000313" key="2">
    <source>
        <dbReference type="EMBL" id="KAH0571182.1"/>
    </source>
</evidence>
<reference evidence="2" key="2">
    <citation type="submission" date="2020-12" db="EMBL/GenBank/DDBJ databases">
        <title>New Spironucleus salmonicida genome in near-complete chromosomes.</title>
        <authorList>
            <person name="Xu F."/>
            <person name="Kurt Z."/>
            <person name="Jimenez-Gonzalez A."/>
            <person name="Astvaldsson A."/>
            <person name="Andersson J.O."/>
            <person name="Svard S.G."/>
        </authorList>
    </citation>
    <scope>NUCLEOTIDE SEQUENCE</scope>
    <source>
        <strain evidence="2">ATCC 50377</strain>
    </source>
</reference>
<name>V6M172_9EUKA</name>
<reference evidence="1 2" key="1">
    <citation type="journal article" date="2014" name="PLoS Genet.">
        <title>The Genome of Spironucleus salmonicida Highlights a Fish Pathogen Adapted to Fluctuating Environments.</title>
        <authorList>
            <person name="Xu F."/>
            <person name="Jerlstrom-Hultqvist J."/>
            <person name="Einarsson E."/>
            <person name="Astvaldsson A."/>
            <person name="Svard S.G."/>
            <person name="Andersson J.O."/>
        </authorList>
    </citation>
    <scope>NUCLEOTIDE SEQUENCE</scope>
    <source>
        <strain evidence="2">ATCC 50377</strain>
    </source>
</reference>
<accession>V6M172</accession>
<keyword evidence="3" id="KW-1185">Reference proteome</keyword>
<organism evidence="1">
    <name type="scientific">Spironucleus salmonicida</name>
    <dbReference type="NCBI Taxonomy" id="348837"/>
    <lineage>
        <taxon>Eukaryota</taxon>
        <taxon>Metamonada</taxon>
        <taxon>Diplomonadida</taxon>
        <taxon>Hexamitidae</taxon>
        <taxon>Hexamitinae</taxon>
        <taxon>Spironucleus</taxon>
    </lineage>
</organism>
<dbReference type="EMBL" id="AUWU02000007">
    <property type="protein sequence ID" value="KAH0571182.1"/>
    <property type="molecule type" value="Genomic_DNA"/>
</dbReference>
<evidence type="ECO:0000313" key="1">
    <source>
        <dbReference type="EMBL" id="EST46924.1"/>
    </source>
</evidence>
<gene>
    <name evidence="1" type="ORF">SS50377_13081</name>
    <name evidence="2" type="ORF">SS50377_27482</name>
</gene>